<organism evidence="1 2">
    <name type="scientific">Monosiga brevicollis</name>
    <name type="common">Choanoflagellate</name>
    <dbReference type="NCBI Taxonomy" id="81824"/>
    <lineage>
        <taxon>Eukaryota</taxon>
        <taxon>Choanoflagellata</taxon>
        <taxon>Craspedida</taxon>
        <taxon>Salpingoecidae</taxon>
        <taxon>Monosiga</taxon>
    </lineage>
</organism>
<reference evidence="1 2" key="1">
    <citation type="journal article" date="2008" name="Nature">
        <title>The genome of the choanoflagellate Monosiga brevicollis and the origin of metazoans.</title>
        <authorList>
            <consortium name="JGI Sequencing"/>
            <person name="King N."/>
            <person name="Westbrook M.J."/>
            <person name="Young S.L."/>
            <person name="Kuo A."/>
            <person name="Abedin M."/>
            <person name="Chapman J."/>
            <person name="Fairclough S."/>
            <person name="Hellsten U."/>
            <person name="Isogai Y."/>
            <person name="Letunic I."/>
            <person name="Marr M."/>
            <person name="Pincus D."/>
            <person name="Putnam N."/>
            <person name="Rokas A."/>
            <person name="Wright K.J."/>
            <person name="Zuzow R."/>
            <person name="Dirks W."/>
            <person name="Good M."/>
            <person name="Goodstein D."/>
            <person name="Lemons D."/>
            <person name="Li W."/>
            <person name="Lyons J.B."/>
            <person name="Morris A."/>
            <person name="Nichols S."/>
            <person name="Richter D.J."/>
            <person name="Salamov A."/>
            <person name="Bork P."/>
            <person name="Lim W.A."/>
            <person name="Manning G."/>
            <person name="Miller W.T."/>
            <person name="McGinnis W."/>
            <person name="Shapiro H."/>
            <person name="Tjian R."/>
            <person name="Grigoriev I.V."/>
            <person name="Rokhsar D."/>
        </authorList>
    </citation>
    <scope>NUCLEOTIDE SEQUENCE [LARGE SCALE GENOMIC DNA]</scope>
    <source>
        <strain evidence="2">MX1 / ATCC 50154</strain>
    </source>
</reference>
<dbReference type="RefSeq" id="XP_001751046.1">
    <property type="nucleotide sequence ID" value="XM_001750994.1"/>
</dbReference>
<dbReference type="InParanoid" id="A9VE98"/>
<dbReference type="GeneID" id="5896306"/>
<dbReference type="KEGG" id="mbr:MONBRDRAFT_13092"/>
<evidence type="ECO:0000313" key="1">
    <source>
        <dbReference type="EMBL" id="EDQ84143.1"/>
    </source>
</evidence>
<name>A9VE98_MONBE</name>
<proteinExistence type="predicted"/>
<dbReference type="Proteomes" id="UP000001357">
    <property type="component" value="Unassembled WGS sequence"/>
</dbReference>
<keyword evidence="2" id="KW-1185">Reference proteome</keyword>
<evidence type="ECO:0000313" key="2">
    <source>
        <dbReference type="Proteomes" id="UP000001357"/>
    </source>
</evidence>
<sequence>MQIQQVFPTRADPVDLFVDDMNLVEKNWTPLRYDLKTSEMIFTRFIEPHDVLACHLTTGHCRHVARYDSSQHLAVIKDKLGIKTFHLAANTIQLSARQSLGVLHGRVIEDNSYLPLAYVVESVPPYRVLGMGQQQLCLPIPDRPSGVDRTRYVYVHSLRSVNSTHILVGYNVRDHSVTLAVLPLTALLNTIQWFTS</sequence>
<dbReference type="AlphaFoldDB" id="A9VE98"/>
<gene>
    <name evidence="1" type="ORF">MONBRDRAFT_13092</name>
</gene>
<protein>
    <submittedName>
        <fullName evidence="1">Uncharacterized protein</fullName>
    </submittedName>
</protein>
<dbReference type="EMBL" id="CH991601">
    <property type="protein sequence ID" value="EDQ84143.1"/>
    <property type="molecule type" value="Genomic_DNA"/>
</dbReference>
<accession>A9VE98</accession>